<dbReference type="AlphaFoldDB" id="A0AAW2V753"/>
<protein>
    <submittedName>
        <fullName evidence="2">Uncharacterized protein</fullName>
    </submittedName>
</protein>
<accession>A0AAW2V753</accession>
<feature type="compositionally biased region" description="Low complexity" evidence="1">
    <location>
        <begin position="33"/>
        <end position="49"/>
    </location>
</feature>
<organism evidence="2">
    <name type="scientific">Sesamum radiatum</name>
    <name type="common">Black benniseed</name>
    <dbReference type="NCBI Taxonomy" id="300843"/>
    <lineage>
        <taxon>Eukaryota</taxon>
        <taxon>Viridiplantae</taxon>
        <taxon>Streptophyta</taxon>
        <taxon>Embryophyta</taxon>
        <taxon>Tracheophyta</taxon>
        <taxon>Spermatophyta</taxon>
        <taxon>Magnoliopsida</taxon>
        <taxon>eudicotyledons</taxon>
        <taxon>Gunneridae</taxon>
        <taxon>Pentapetalae</taxon>
        <taxon>asterids</taxon>
        <taxon>lamiids</taxon>
        <taxon>Lamiales</taxon>
        <taxon>Pedaliaceae</taxon>
        <taxon>Sesamum</taxon>
    </lineage>
</organism>
<feature type="region of interest" description="Disordered" evidence="1">
    <location>
        <begin position="29"/>
        <end position="49"/>
    </location>
</feature>
<reference evidence="2" key="1">
    <citation type="submission" date="2020-06" db="EMBL/GenBank/DDBJ databases">
        <authorList>
            <person name="Li T."/>
            <person name="Hu X."/>
            <person name="Zhang T."/>
            <person name="Song X."/>
            <person name="Zhang H."/>
            <person name="Dai N."/>
            <person name="Sheng W."/>
            <person name="Hou X."/>
            <person name="Wei L."/>
        </authorList>
    </citation>
    <scope>NUCLEOTIDE SEQUENCE</scope>
    <source>
        <strain evidence="2">G02</strain>
        <tissue evidence="2">Leaf</tissue>
    </source>
</reference>
<comment type="caution">
    <text evidence="2">The sequence shown here is derived from an EMBL/GenBank/DDBJ whole genome shotgun (WGS) entry which is preliminary data.</text>
</comment>
<evidence type="ECO:0000256" key="1">
    <source>
        <dbReference type="SAM" id="MobiDB-lite"/>
    </source>
</evidence>
<name>A0AAW2V753_SESRA</name>
<gene>
    <name evidence="2" type="ORF">Sradi_1042500</name>
</gene>
<reference evidence="2" key="2">
    <citation type="journal article" date="2024" name="Plant">
        <title>Genomic evolution and insights into agronomic trait innovations of Sesamum species.</title>
        <authorList>
            <person name="Miao H."/>
            <person name="Wang L."/>
            <person name="Qu L."/>
            <person name="Liu H."/>
            <person name="Sun Y."/>
            <person name="Le M."/>
            <person name="Wang Q."/>
            <person name="Wei S."/>
            <person name="Zheng Y."/>
            <person name="Lin W."/>
            <person name="Duan Y."/>
            <person name="Cao H."/>
            <person name="Xiong S."/>
            <person name="Wang X."/>
            <person name="Wei L."/>
            <person name="Li C."/>
            <person name="Ma Q."/>
            <person name="Ju M."/>
            <person name="Zhao R."/>
            <person name="Li G."/>
            <person name="Mu C."/>
            <person name="Tian Q."/>
            <person name="Mei H."/>
            <person name="Zhang T."/>
            <person name="Gao T."/>
            <person name="Zhang H."/>
        </authorList>
    </citation>
    <scope>NUCLEOTIDE SEQUENCE</scope>
    <source>
        <strain evidence="2">G02</strain>
    </source>
</reference>
<sequence>MNQSSRSKAPGPAAAKAPAVLSAADTGYAAIGPSESPRSPASRSTAQRPQCPRFLSFHLGIQLRMCALIVAAS</sequence>
<evidence type="ECO:0000313" key="2">
    <source>
        <dbReference type="EMBL" id="KAL0425077.1"/>
    </source>
</evidence>
<dbReference type="EMBL" id="JACGWJ010000004">
    <property type="protein sequence ID" value="KAL0425077.1"/>
    <property type="molecule type" value="Genomic_DNA"/>
</dbReference>
<proteinExistence type="predicted"/>